<dbReference type="Proteomes" id="UP001345963">
    <property type="component" value="Unassembled WGS sequence"/>
</dbReference>
<reference evidence="2 3" key="1">
    <citation type="submission" date="2021-07" db="EMBL/GenBank/DDBJ databases">
        <authorList>
            <person name="Palmer J.M."/>
        </authorList>
    </citation>
    <scope>NUCLEOTIDE SEQUENCE [LARGE SCALE GENOMIC DNA]</scope>
    <source>
        <strain evidence="2 3">AT_MEX2019</strain>
        <tissue evidence="2">Muscle</tissue>
    </source>
</reference>
<evidence type="ECO:0000256" key="1">
    <source>
        <dbReference type="SAM" id="MobiDB-lite"/>
    </source>
</evidence>
<gene>
    <name evidence="2" type="ORF">ATANTOWER_021642</name>
</gene>
<feature type="region of interest" description="Disordered" evidence="1">
    <location>
        <begin position="88"/>
        <end position="110"/>
    </location>
</feature>
<proteinExistence type="predicted"/>
<dbReference type="EMBL" id="JAHUTI010069308">
    <property type="protein sequence ID" value="MED6254268.1"/>
    <property type="molecule type" value="Genomic_DNA"/>
</dbReference>
<organism evidence="2 3">
    <name type="scientific">Ataeniobius toweri</name>
    <dbReference type="NCBI Taxonomy" id="208326"/>
    <lineage>
        <taxon>Eukaryota</taxon>
        <taxon>Metazoa</taxon>
        <taxon>Chordata</taxon>
        <taxon>Craniata</taxon>
        <taxon>Vertebrata</taxon>
        <taxon>Euteleostomi</taxon>
        <taxon>Actinopterygii</taxon>
        <taxon>Neopterygii</taxon>
        <taxon>Teleostei</taxon>
        <taxon>Neoteleostei</taxon>
        <taxon>Acanthomorphata</taxon>
        <taxon>Ovalentaria</taxon>
        <taxon>Atherinomorphae</taxon>
        <taxon>Cyprinodontiformes</taxon>
        <taxon>Goodeidae</taxon>
        <taxon>Ataeniobius</taxon>
    </lineage>
</organism>
<evidence type="ECO:0000313" key="2">
    <source>
        <dbReference type="EMBL" id="MED6254268.1"/>
    </source>
</evidence>
<sequence length="110" mass="11932">MQPGFVWKCLVFLGTLWILAVSLGSFFEGCLLSLCHCPLLWPARPGPGFASPACSGQLHGSCNAVRQDIWQIHHVLSCLTESLIDRTESPESSENQSGFDRTVTACHASA</sequence>
<accession>A0ABU7BUM8</accession>
<protein>
    <submittedName>
        <fullName evidence="2">Uncharacterized protein</fullName>
    </submittedName>
</protein>
<comment type="caution">
    <text evidence="2">The sequence shown here is derived from an EMBL/GenBank/DDBJ whole genome shotgun (WGS) entry which is preliminary data.</text>
</comment>
<feature type="compositionally biased region" description="Polar residues" evidence="1">
    <location>
        <begin position="90"/>
        <end position="99"/>
    </location>
</feature>
<keyword evidence="3" id="KW-1185">Reference proteome</keyword>
<evidence type="ECO:0000313" key="3">
    <source>
        <dbReference type="Proteomes" id="UP001345963"/>
    </source>
</evidence>
<name>A0ABU7BUM8_9TELE</name>
<feature type="non-terminal residue" evidence="2">
    <location>
        <position position="110"/>
    </location>
</feature>